<evidence type="ECO:0000256" key="7">
    <source>
        <dbReference type="ARBA" id="ARBA00022833"/>
    </source>
</evidence>
<keyword evidence="7 13" id="KW-0862">Zinc</keyword>
<dbReference type="SMART" id="SM00863">
    <property type="entry name" value="tRNA_SAD"/>
    <property type="match status" value="1"/>
</dbReference>
<comment type="similarity">
    <text evidence="1 13">Belongs to the class-II aminoacyl-tRNA synthetase family.</text>
</comment>
<keyword evidence="5 13" id="KW-0479">Metal-binding</keyword>
<keyword evidence="11 13" id="KW-0030">Aminoacyl-tRNA synthetase</keyword>
<dbReference type="CDD" id="cd00860">
    <property type="entry name" value="ThrRS_anticodon"/>
    <property type="match status" value="1"/>
</dbReference>
<evidence type="ECO:0000256" key="3">
    <source>
        <dbReference type="ARBA" id="ARBA00022555"/>
    </source>
</evidence>
<evidence type="ECO:0000256" key="2">
    <source>
        <dbReference type="ARBA" id="ARBA00022490"/>
    </source>
</evidence>
<dbReference type="InterPro" id="IPR006195">
    <property type="entry name" value="aa-tRNA-synth_II"/>
</dbReference>
<feature type="binding site" evidence="13">
    <location>
        <position position="518"/>
    </location>
    <ligand>
        <name>Zn(2+)</name>
        <dbReference type="ChEBI" id="CHEBI:29105"/>
        <note>catalytic</note>
    </ligand>
</feature>
<dbReference type="PANTHER" id="PTHR11451:SF56">
    <property type="entry name" value="THREONINE--TRNA LIGASE 1"/>
    <property type="match status" value="1"/>
</dbReference>
<dbReference type="InterPro" id="IPR002320">
    <property type="entry name" value="Thr-tRNA-ligase_IIa"/>
</dbReference>
<dbReference type="InterPro" id="IPR018163">
    <property type="entry name" value="Thr/Ala-tRNA-synth_IIc_edit"/>
</dbReference>
<dbReference type="GO" id="GO:0000049">
    <property type="term" value="F:tRNA binding"/>
    <property type="evidence" value="ECO:0007669"/>
    <property type="project" value="UniProtKB-KW"/>
</dbReference>
<dbReference type="AlphaFoldDB" id="A0A6G8B172"/>
<dbReference type="PRINTS" id="PR01047">
    <property type="entry name" value="TRNASYNTHTHR"/>
</dbReference>
<dbReference type="Pfam" id="PF00587">
    <property type="entry name" value="tRNA-synt_2b"/>
    <property type="match status" value="1"/>
</dbReference>
<dbReference type="PROSITE" id="PS50862">
    <property type="entry name" value="AA_TRNA_LIGASE_II"/>
    <property type="match status" value="1"/>
</dbReference>
<dbReference type="PANTHER" id="PTHR11451">
    <property type="entry name" value="THREONINE-TRNA LIGASE"/>
    <property type="match status" value="1"/>
</dbReference>
<dbReference type="GO" id="GO:0004829">
    <property type="term" value="F:threonine-tRNA ligase activity"/>
    <property type="evidence" value="ECO:0007669"/>
    <property type="project" value="UniProtKB-UniRule"/>
</dbReference>
<dbReference type="SUPFAM" id="SSF55186">
    <property type="entry name" value="ThrRS/AlaRS common domain"/>
    <property type="match status" value="1"/>
</dbReference>
<keyword evidence="17" id="KW-1185">Reference proteome</keyword>
<evidence type="ECO:0000256" key="10">
    <source>
        <dbReference type="ARBA" id="ARBA00022917"/>
    </source>
</evidence>
<proteinExistence type="inferred from homology"/>
<keyword evidence="2 13" id="KW-0963">Cytoplasm</keyword>
<dbReference type="FunFam" id="3.30.980.10:FF:000005">
    <property type="entry name" value="Threonyl-tRNA synthetase, mitochondrial"/>
    <property type="match status" value="1"/>
</dbReference>
<dbReference type="InterPro" id="IPR033728">
    <property type="entry name" value="ThrRS_core"/>
</dbReference>
<name>A0A6G8B172_9LACO</name>
<evidence type="ECO:0000313" key="16">
    <source>
        <dbReference type="EMBL" id="QIL50987.1"/>
    </source>
</evidence>
<comment type="caution">
    <text evidence="13">Lacks conserved residue(s) required for the propagation of feature annotation.</text>
</comment>
<dbReference type="Pfam" id="PF07973">
    <property type="entry name" value="tRNA_SAD"/>
    <property type="match status" value="1"/>
</dbReference>
<dbReference type="Pfam" id="PF03129">
    <property type="entry name" value="HGTP_anticodon"/>
    <property type="match status" value="1"/>
</dbReference>
<dbReference type="GO" id="GO:0046872">
    <property type="term" value="F:metal ion binding"/>
    <property type="evidence" value="ECO:0007669"/>
    <property type="project" value="UniProtKB-KW"/>
</dbReference>
<dbReference type="SUPFAM" id="SSF55681">
    <property type="entry name" value="Class II aaRS and biotin synthetases"/>
    <property type="match status" value="1"/>
</dbReference>
<dbReference type="InterPro" id="IPR012947">
    <property type="entry name" value="tRNA_SAD"/>
</dbReference>
<dbReference type="FunFam" id="3.40.50.800:FF:000001">
    <property type="entry name" value="Threonine--tRNA ligase"/>
    <property type="match status" value="1"/>
</dbReference>
<evidence type="ECO:0000256" key="8">
    <source>
        <dbReference type="ARBA" id="ARBA00022840"/>
    </source>
</evidence>
<dbReference type="Pfam" id="PF02824">
    <property type="entry name" value="TGS"/>
    <property type="match status" value="1"/>
</dbReference>
<keyword evidence="3 13" id="KW-0820">tRNA-binding</keyword>
<dbReference type="InterPro" id="IPR004095">
    <property type="entry name" value="TGS"/>
</dbReference>
<evidence type="ECO:0000256" key="12">
    <source>
        <dbReference type="ARBA" id="ARBA00049515"/>
    </source>
</evidence>
<feature type="binding site" evidence="13">
    <location>
        <position position="388"/>
    </location>
    <ligand>
        <name>Zn(2+)</name>
        <dbReference type="ChEBI" id="CHEBI:29105"/>
        <note>catalytic</note>
    </ligand>
</feature>
<dbReference type="Proteomes" id="UP000500741">
    <property type="component" value="Chromosome"/>
</dbReference>
<keyword evidence="4 13" id="KW-0436">Ligase</keyword>
<dbReference type="EMBL" id="CP049888">
    <property type="protein sequence ID" value="QIL50987.1"/>
    <property type="molecule type" value="Genomic_DNA"/>
</dbReference>
<keyword evidence="9 13" id="KW-0694">RNA-binding</keyword>
<evidence type="ECO:0000313" key="17">
    <source>
        <dbReference type="Proteomes" id="UP000500741"/>
    </source>
</evidence>
<dbReference type="InterPro" id="IPR002314">
    <property type="entry name" value="aa-tRNA-synt_IIb"/>
</dbReference>
<evidence type="ECO:0000256" key="5">
    <source>
        <dbReference type="ARBA" id="ARBA00022723"/>
    </source>
</evidence>
<comment type="catalytic activity">
    <reaction evidence="12 13">
        <text>tRNA(Thr) + L-threonine + ATP = L-threonyl-tRNA(Thr) + AMP + diphosphate + H(+)</text>
        <dbReference type="Rhea" id="RHEA:24624"/>
        <dbReference type="Rhea" id="RHEA-COMP:9670"/>
        <dbReference type="Rhea" id="RHEA-COMP:9704"/>
        <dbReference type="ChEBI" id="CHEBI:15378"/>
        <dbReference type="ChEBI" id="CHEBI:30616"/>
        <dbReference type="ChEBI" id="CHEBI:33019"/>
        <dbReference type="ChEBI" id="CHEBI:57926"/>
        <dbReference type="ChEBI" id="CHEBI:78442"/>
        <dbReference type="ChEBI" id="CHEBI:78534"/>
        <dbReference type="ChEBI" id="CHEBI:456215"/>
        <dbReference type="EC" id="6.1.1.3"/>
    </reaction>
</comment>
<reference evidence="16 17" key="1">
    <citation type="submission" date="2020-03" db="EMBL/GenBank/DDBJ databases">
        <title>Weissella sp. nov., isolated from Cybister lewisianus.</title>
        <authorList>
            <person name="Hyun D.-W."/>
            <person name="Bae J.-W."/>
        </authorList>
    </citation>
    <scope>NUCLEOTIDE SEQUENCE [LARGE SCALE GENOMIC DNA]</scope>
    <source>
        <strain evidence="16 17">HDW19</strain>
    </source>
</reference>
<comment type="subcellular location">
    <subcellularLocation>
        <location evidence="13">Cytoplasm</location>
    </subcellularLocation>
</comment>
<dbReference type="Gene3D" id="3.30.54.20">
    <property type="match status" value="1"/>
</dbReference>
<dbReference type="Gene3D" id="3.10.20.30">
    <property type="match status" value="1"/>
</dbReference>
<dbReference type="Gene3D" id="3.40.50.800">
    <property type="entry name" value="Anticodon-binding domain"/>
    <property type="match status" value="1"/>
</dbReference>
<keyword evidence="6 13" id="KW-0547">Nucleotide-binding</keyword>
<gene>
    <name evidence="13 16" type="primary">thrS</name>
    <name evidence="16" type="ORF">G7084_06545</name>
</gene>
<dbReference type="KEGG" id="wco:G7084_06545"/>
<evidence type="ECO:0000259" key="14">
    <source>
        <dbReference type="PROSITE" id="PS50862"/>
    </source>
</evidence>
<dbReference type="HAMAP" id="MF_00184">
    <property type="entry name" value="Thr_tRNA_synth"/>
    <property type="match status" value="1"/>
</dbReference>
<evidence type="ECO:0000256" key="9">
    <source>
        <dbReference type="ARBA" id="ARBA00022884"/>
    </source>
</evidence>
<comment type="subunit">
    <text evidence="13">Homodimer.</text>
</comment>
<dbReference type="GO" id="GO:0140096">
    <property type="term" value="F:catalytic activity, acting on a protein"/>
    <property type="evidence" value="ECO:0007669"/>
    <property type="project" value="UniProtKB-ARBA"/>
</dbReference>
<dbReference type="InterPro" id="IPR012676">
    <property type="entry name" value="TGS-like"/>
</dbReference>
<evidence type="ECO:0000256" key="13">
    <source>
        <dbReference type="HAMAP-Rule" id="MF_00184"/>
    </source>
</evidence>
<evidence type="ECO:0000259" key="15">
    <source>
        <dbReference type="PROSITE" id="PS51880"/>
    </source>
</evidence>
<dbReference type="SUPFAM" id="SSF81271">
    <property type="entry name" value="TGS-like"/>
    <property type="match status" value="1"/>
</dbReference>
<dbReference type="NCBIfam" id="TIGR00418">
    <property type="entry name" value="thrS"/>
    <property type="match status" value="1"/>
</dbReference>
<dbReference type="InterPro" id="IPR047246">
    <property type="entry name" value="ThrRS_anticodon"/>
</dbReference>
<dbReference type="InterPro" id="IPR012675">
    <property type="entry name" value="Beta-grasp_dom_sf"/>
</dbReference>
<feature type="domain" description="TGS" evidence="15">
    <location>
        <begin position="1"/>
        <end position="63"/>
    </location>
</feature>
<keyword evidence="10 13" id="KW-0648">Protein biosynthesis</keyword>
<dbReference type="Gene3D" id="3.30.980.10">
    <property type="entry name" value="Threonyl-trna Synthetase, Chain A, domain 2"/>
    <property type="match status" value="1"/>
</dbReference>
<organism evidence="16 17">
    <name type="scientific">Weissella coleopterorum</name>
    <dbReference type="NCBI Taxonomy" id="2714949"/>
    <lineage>
        <taxon>Bacteria</taxon>
        <taxon>Bacillati</taxon>
        <taxon>Bacillota</taxon>
        <taxon>Bacilli</taxon>
        <taxon>Lactobacillales</taxon>
        <taxon>Lactobacillaceae</taxon>
        <taxon>Weissella</taxon>
    </lineage>
</organism>
<keyword evidence="8 13" id="KW-0067">ATP-binding</keyword>
<dbReference type="GO" id="GO:0005524">
    <property type="term" value="F:ATP binding"/>
    <property type="evidence" value="ECO:0007669"/>
    <property type="project" value="UniProtKB-UniRule"/>
</dbReference>
<dbReference type="RefSeq" id="WP_166011127.1">
    <property type="nucleotide sequence ID" value="NZ_CP049888.1"/>
</dbReference>
<protein>
    <recommendedName>
        <fullName evidence="13">Threonine--tRNA ligase</fullName>
        <ecNumber evidence="13">6.1.1.3</ecNumber>
    </recommendedName>
    <alternativeName>
        <fullName evidence="13">Threonyl-tRNA synthetase</fullName>
        <shortName evidence="13">ThrRS</shortName>
    </alternativeName>
</protein>
<evidence type="ECO:0000256" key="1">
    <source>
        <dbReference type="ARBA" id="ARBA00008226"/>
    </source>
</evidence>
<evidence type="ECO:0000256" key="4">
    <source>
        <dbReference type="ARBA" id="ARBA00022598"/>
    </source>
</evidence>
<dbReference type="FunFam" id="3.30.930.10:FF:000002">
    <property type="entry name" value="Threonine--tRNA ligase"/>
    <property type="match status" value="1"/>
</dbReference>
<dbReference type="GO" id="GO:0005737">
    <property type="term" value="C:cytoplasm"/>
    <property type="evidence" value="ECO:0007669"/>
    <property type="project" value="UniProtKB-SubCell"/>
</dbReference>
<evidence type="ECO:0000256" key="11">
    <source>
        <dbReference type="ARBA" id="ARBA00023146"/>
    </source>
</evidence>
<dbReference type="InterPro" id="IPR004154">
    <property type="entry name" value="Anticodon-bd"/>
</dbReference>
<comment type="cofactor">
    <cofactor evidence="13">
        <name>Zn(2+)</name>
        <dbReference type="ChEBI" id="CHEBI:29105"/>
    </cofactor>
    <text evidence="13">Binds 1 zinc ion per subunit.</text>
</comment>
<dbReference type="CDD" id="cd00771">
    <property type="entry name" value="ThrRS_core"/>
    <property type="match status" value="1"/>
</dbReference>
<dbReference type="CDD" id="cd01667">
    <property type="entry name" value="TGS_ThrRS"/>
    <property type="match status" value="1"/>
</dbReference>
<dbReference type="GO" id="GO:0006435">
    <property type="term" value="P:threonyl-tRNA aminoacylation"/>
    <property type="evidence" value="ECO:0007669"/>
    <property type="project" value="UniProtKB-UniRule"/>
</dbReference>
<dbReference type="SUPFAM" id="SSF52954">
    <property type="entry name" value="Class II aaRS ABD-related"/>
    <property type="match status" value="1"/>
</dbReference>
<dbReference type="InterPro" id="IPR045864">
    <property type="entry name" value="aa-tRNA-synth_II/BPL/LPL"/>
</dbReference>
<dbReference type="Gene3D" id="3.30.930.10">
    <property type="entry name" value="Bira Bifunctional Protein, Domain 2"/>
    <property type="match status" value="1"/>
</dbReference>
<evidence type="ECO:0000256" key="6">
    <source>
        <dbReference type="ARBA" id="ARBA00022741"/>
    </source>
</evidence>
<dbReference type="PROSITE" id="PS51880">
    <property type="entry name" value="TGS"/>
    <property type="match status" value="1"/>
</dbReference>
<accession>A0A6G8B172</accession>
<feature type="domain" description="Aminoacyl-transfer RNA synthetases class-II family profile" evidence="14">
    <location>
        <begin position="245"/>
        <end position="541"/>
    </location>
</feature>
<dbReference type="InterPro" id="IPR036621">
    <property type="entry name" value="Anticodon-bd_dom_sf"/>
</dbReference>
<feature type="binding site" evidence="13">
    <location>
        <position position="337"/>
    </location>
    <ligand>
        <name>Zn(2+)</name>
        <dbReference type="ChEBI" id="CHEBI:29105"/>
        <note>catalytic</note>
    </ligand>
</feature>
<dbReference type="GO" id="GO:0016740">
    <property type="term" value="F:transferase activity"/>
    <property type="evidence" value="ECO:0007669"/>
    <property type="project" value="UniProtKB-ARBA"/>
</dbReference>
<sequence length="649" mass="74282">MAEIEIKFPDGAVKSFEGGITPLEIANGISKSLAKKAVSGRLNGEYIGMHDQMMIGGDFELITKDSEEALRLLRHSTSHLMAQALKRLHPEMHFGVGPAIDNGFYYDTDNDAGQVSVEEFPVIEKIMHKIVEENLPIVSREISRDEALEMFKDDPYKVELINDLPVDEKISIAVQGEHIELDKGGLVPSTGWIKHFKLTSVAGAYWRGKSSNPMLQRIYGTAFWNADDLQAELKRRDEAKERDHRRIGAQQDLFFTSQEVGSGLPVWMPNGAAIRRTLERYIVDRELEAGYEHVYTPILSNLDLYKTSGHWDHYHDDMFPPMDMGDGEFLELRPMNCPSHIQVYNHHPRSYKELPLRIAELGMMHRYEKSGALTGLSRVREMTLNDGHTFVTLDQIEAEFKNILNLMIDVYNDFNISDYRFRLSYRDPENTEKYFDDDEMWANSQRMLKAAMDDMGLDYFEAEGEAAFYGPKLDVQIKTALGGEETLSTIQLDFLLPEKFDLGYVGPDGEQHRPVMIHRGVISTMERFTAYLIEMYKGAFPTWLAPHQVRVIPVNREAHGSYAQKIVEQLKHQGVRAEYEARNEKLGYLIRDAQSLKIPYTLVIGDDEQNNESVTIRRFGSRDTENMALAEFEQKLLADIANYSRDTQD</sequence>
<dbReference type="EC" id="6.1.1.3" evidence="13"/>